<name>A0AAV1U1Q1_9STRA</name>
<gene>
    <name evidence="1" type="ORF">PM001_LOCUS12532</name>
</gene>
<evidence type="ECO:0000313" key="2">
    <source>
        <dbReference type="Proteomes" id="UP001162060"/>
    </source>
</evidence>
<evidence type="ECO:0000313" key="1">
    <source>
        <dbReference type="EMBL" id="CAK7927382.1"/>
    </source>
</evidence>
<proteinExistence type="predicted"/>
<sequence>MSVSSSSRQHPAVTKKPLVSVFDWDDTLCPTTWLHSRELLVAHGLINGASSMDIETFEQKPAPSPLTKLDRYRLEQLEHHILELLQVAAQFGPVFIVTAASLAWVVSAEHFLPQVRHFLLDNQWQCDDSGLVERVQVVSARDWYHHHVCAGCSQLEWKCATFEALCSHLKVQEVYGRLNTRTDLVSIGDARFEQEACVRMEEHAGELIRSKTMKFVERPTLEELVEQVRMTCSVYDRMCWHDNSLHLCVARKQAQGVSRFHQRFGSGVEGSEAALETLQLLEIDKKTALEGQTTTGCNTRLQQLPLAANASTHDVRPVVEAARGNQNNASQQAAVPVRSW</sequence>
<dbReference type="PANTHER" id="PTHR38899:SF1">
    <property type="entry name" value="PROTEIN KINASE"/>
    <property type="match status" value="1"/>
</dbReference>
<accession>A0AAV1U1Q1</accession>
<dbReference type="PANTHER" id="PTHR38899">
    <property type="entry name" value="DOMAIN OOKINETE PROTEIN, PUTATIVE-RELATED"/>
    <property type="match status" value="1"/>
</dbReference>
<organism evidence="1 2">
    <name type="scientific">Peronospora matthiolae</name>
    <dbReference type="NCBI Taxonomy" id="2874970"/>
    <lineage>
        <taxon>Eukaryota</taxon>
        <taxon>Sar</taxon>
        <taxon>Stramenopiles</taxon>
        <taxon>Oomycota</taxon>
        <taxon>Peronosporomycetes</taxon>
        <taxon>Peronosporales</taxon>
        <taxon>Peronosporaceae</taxon>
        <taxon>Peronospora</taxon>
    </lineage>
</organism>
<protein>
    <recommendedName>
        <fullName evidence="3">Protein kinase</fullName>
    </recommendedName>
</protein>
<dbReference type="EMBL" id="CAKLBY020000109">
    <property type="protein sequence ID" value="CAK7927382.1"/>
    <property type="molecule type" value="Genomic_DNA"/>
</dbReference>
<dbReference type="AlphaFoldDB" id="A0AAV1U1Q1"/>
<dbReference type="Proteomes" id="UP001162060">
    <property type="component" value="Unassembled WGS sequence"/>
</dbReference>
<reference evidence="1" key="1">
    <citation type="submission" date="2024-01" db="EMBL/GenBank/DDBJ databases">
        <authorList>
            <person name="Webb A."/>
        </authorList>
    </citation>
    <scope>NUCLEOTIDE SEQUENCE</scope>
    <source>
        <strain evidence="1">Pm1</strain>
    </source>
</reference>
<evidence type="ECO:0008006" key="3">
    <source>
        <dbReference type="Google" id="ProtNLM"/>
    </source>
</evidence>
<comment type="caution">
    <text evidence="1">The sequence shown here is derived from an EMBL/GenBank/DDBJ whole genome shotgun (WGS) entry which is preliminary data.</text>
</comment>